<dbReference type="InterPro" id="IPR053141">
    <property type="entry name" value="Mycobact_SerProt_Inhib_Rv3364c"/>
</dbReference>
<protein>
    <recommendedName>
        <fullName evidence="1">Roadblock/LAMTOR2 domain-containing protein</fullName>
    </recommendedName>
</protein>
<sequence>MTDLHSRTPRSGASDVNWLLANFVDATPGVERAVGVSSDGLLMAISAPLHRSEADKLAAVISGMTSLALSASRLLEKGPLHQVIVEFGKGFLLVSAIRDGSCLGVVTEADCDLGAVGYQSALLVQRVGMLLTPELIAELKNRMMR</sequence>
<proteinExistence type="predicted"/>
<accession>A0A6J4PYS4</accession>
<dbReference type="Gene3D" id="3.30.450.30">
    <property type="entry name" value="Dynein light chain 2a, cytoplasmic"/>
    <property type="match status" value="1"/>
</dbReference>
<gene>
    <name evidence="2" type="ORF">AVDCRST_MAG66-3126</name>
</gene>
<dbReference type="PANTHER" id="PTHR36222">
    <property type="entry name" value="SERINE PROTEASE INHIBITOR RV3364C"/>
    <property type="match status" value="1"/>
</dbReference>
<dbReference type="Pfam" id="PF03259">
    <property type="entry name" value="Robl_LC7"/>
    <property type="match status" value="1"/>
</dbReference>
<dbReference type="AlphaFoldDB" id="A0A6J4PYS4"/>
<evidence type="ECO:0000259" key="1">
    <source>
        <dbReference type="SMART" id="SM00960"/>
    </source>
</evidence>
<dbReference type="InterPro" id="IPR004942">
    <property type="entry name" value="Roadblock/LAMTOR2_dom"/>
</dbReference>
<name>A0A6J4PYS4_9PSEU</name>
<dbReference type="PANTHER" id="PTHR36222:SF1">
    <property type="entry name" value="SERINE PROTEASE INHIBITOR RV3364C"/>
    <property type="match status" value="1"/>
</dbReference>
<organism evidence="2">
    <name type="scientific">uncultured Pseudonocardia sp</name>
    <dbReference type="NCBI Taxonomy" id="211455"/>
    <lineage>
        <taxon>Bacteria</taxon>
        <taxon>Bacillati</taxon>
        <taxon>Actinomycetota</taxon>
        <taxon>Actinomycetes</taxon>
        <taxon>Pseudonocardiales</taxon>
        <taxon>Pseudonocardiaceae</taxon>
        <taxon>Pseudonocardia</taxon>
        <taxon>environmental samples</taxon>
    </lineage>
</organism>
<feature type="domain" description="Roadblock/LAMTOR2" evidence="1">
    <location>
        <begin position="17"/>
        <end position="107"/>
    </location>
</feature>
<evidence type="ECO:0000313" key="2">
    <source>
        <dbReference type="EMBL" id="CAA9427548.1"/>
    </source>
</evidence>
<reference evidence="2" key="1">
    <citation type="submission" date="2020-02" db="EMBL/GenBank/DDBJ databases">
        <authorList>
            <person name="Meier V. D."/>
        </authorList>
    </citation>
    <scope>NUCLEOTIDE SEQUENCE</scope>
    <source>
        <strain evidence="2">AVDCRST_MAG66</strain>
    </source>
</reference>
<dbReference type="SUPFAM" id="SSF103196">
    <property type="entry name" value="Roadblock/LC7 domain"/>
    <property type="match status" value="1"/>
</dbReference>
<dbReference type="SMART" id="SM00960">
    <property type="entry name" value="Robl_LC7"/>
    <property type="match status" value="1"/>
</dbReference>
<dbReference type="EMBL" id="CADCUS010000445">
    <property type="protein sequence ID" value="CAA9427548.1"/>
    <property type="molecule type" value="Genomic_DNA"/>
</dbReference>